<evidence type="ECO:0000256" key="3">
    <source>
        <dbReference type="ARBA" id="ARBA00022989"/>
    </source>
</evidence>
<evidence type="ECO:0000256" key="1">
    <source>
        <dbReference type="ARBA" id="ARBA00004141"/>
    </source>
</evidence>
<feature type="transmembrane region" description="Helical" evidence="5">
    <location>
        <begin position="40"/>
        <end position="62"/>
    </location>
</feature>
<name>F0T859_METLA</name>
<feature type="transmembrane region" description="Helical" evidence="5">
    <location>
        <begin position="74"/>
        <end position="93"/>
    </location>
</feature>
<feature type="transmembrane region" description="Helical" evidence="5">
    <location>
        <begin position="105"/>
        <end position="121"/>
    </location>
</feature>
<dbReference type="EMBL" id="CP002551">
    <property type="protein sequence ID" value="ADZ09685.1"/>
    <property type="molecule type" value="Genomic_DNA"/>
</dbReference>
<evidence type="ECO:0000256" key="5">
    <source>
        <dbReference type="RuleBase" id="RU363041"/>
    </source>
</evidence>
<keyword evidence="5" id="KW-1003">Cell membrane</keyword>
<keyword evidence="7" id="KW-1185">Reference proteome</keyword>
<reference evidence="7" key="1">
    <citation type="submission" date="2011-02" db="EMBL/GenBank/DDBJ databases">
        <title>Complete sequence of Methanobacterium sp. AL-21.</title>
        <authorList>
            <consortium name="US DOE Joint Genome Institute"/>
            <person name="Lucas S."/>
            <person name="Copeland A."/>
            <person name="Lapidus A."/>
            <person name="Cheng J.-F."/>
            <person name="Goodwin L."/>
            <person name="Pitluck S."/>
            <person name="Chertkov O."/>
            <person name="Detter J.C."/>
            <person name="Han C."/>
            <person name="Tapia R."/>
            <person name="Land M."/>
            <person name="Hauser L."/>
            <person name="Kyrpides N."/>
            <person name="Ivanova N."/>
            <person name="Mikhailova N."/>
            <person name="Pagani I."/>
            <person name="Cadillo-Quiroz H."/>
            <person name="Imachi H."/>
            <person name="Zinder S."/>
            <person name="Liu W."/>
            <person name="Woyke T."/>
        </authorList>
    </citation>
    <scope>NUCLEOTIDE SEQUENCE [LARGE SCALE GENOMIC DNA]</scope>
    <source>
        <strain evidence="7">AL-21</strain>
    </source>
</reference>
<dbReference type="Pfam" id="PF01925">
    <property type="entry name" value="TauE"/>
    <property type="match status" value="1"/>
</dbReference>
<keyword evidence="3 5" id="KW-1133">Transmembrane helix</keyword>
<dbReference type="STRING" id="877455.Metbo_1448"/>
<dbReference type="InterPro" id="IPR051598">
    <property type="entry name" value="TSUP/Inactive_protease-like"/>
</dbReference>
<dbReference type="InterPro" id="IPR002781">
    <property type="entry name" value="TM_pro_TauE-like"/>
</dbReference>
<dbReference type="AlphaFoldDB" id="F0T859"/>
<organism evidence="6 7">
    <name type="scientific">Methanobacterium lacus (strain AL-21)</name>
    <dbReference type="NCBI Taxonomy" id="877455"/>
    <lineage>
        <taxon>Archaea</taxon>
        <taxon>Methanobacteriati</taxon>
        <taxon>Methanobacteriota</taxon>
        <taxon>Methanomada group</taxon>
        <taxon>Methanobacteria</taxon>
        <taxon>Methanobacteriales</taxon>
        <taxon>Methanobacteriaceae</taxon>
        <taxon>Methanobacterium</taxon>
    </lineage>
</organism>
<feature type="transmembrane region" description="Helical" evidence="5">
    <location>
        <begin position="223"/>
        <end position="243"/>
    </location>
</feature>
<feature type="transmembrane region" description="Helical" evidence="5">
    <location>
        <begin position="189"/>
        <end position="216"/>
    </location>
</feature>
<evidence type="ECO:0000313" key="7">
    <source>
        <dbReference type="Proteomes" id="UP000007490"/>
    </source>
</evidence>
<dbReference type="GeneID" id="10277899"/>
<reference evidence="6 7" key="2">
    <citation type="journal article" date="2014" name="Int. J. Syst. Evol. Microbiol.">
        <title>Methanobacterium paludis sp. nov. and a novel strain of Methanobacterium lacus isolated from northern peatlands.</title>
        <authorList>
            <person name="Cadillo-Quiroz H."/>
            <person name="Brauer S.L."/>
            <person name="Goodson N."/>
            <person name="Yavitt J.B."/>
            <person name="Zinder S.H."/>
        </authorList>
    </citation>
    <scope>NUCLEOTIDE SEQUENCE [LARGE SCALE GENOMIC DNA]</scope>
    <source>
        <strain evidence="6 7">AL-21</strain>
    </source>
</reference>
<gene>
    <name evidence="6" type="ordered locus">Metbo_1448</name>
</gene>
<feature type="transmembrane region" description="Helical" evidence="5">
    <location>
        <begin position="158"/>
        <end position="177"/>
    </location>
</feature>
<dbReference type="KEGG" id="mel:Metbo_1448"/>
<comment type="similarity">
    <text evidence="5">Belongs to the 4-toluene sulfonate uptake permease (TSUP) (TC 2.A.102) family.</text>
</comment>
<comment type="subcellular location">
    <subcellularLocation>
        <location evidence="5">Cell membrane</location>
        <topology evidence="5">Multi-pass membrane protein</topology>
    </subcellularLocation>
    <subcellularLocation>
        <location evidence="1">Membrane</location>
        <topology evidence="1">Multi-pass membrane protein</topology>
    </subcellularLocation>
</comment>
<dbReference type="OrthoDB" id="71155at2157"/>
<dbReference type="PANTHER" id="PTHR43701:SF2">
    <property type="entry name" value="MEMBRANE TRANSPORTER PROTEIN YJNA-RELATED"/>
    <property type="match status" value="1"/>
</dbReference>
<protein>
    <recommendedName>
        <fullName evidence="5">Probable membrane transporter protein</fullName>
    </recommendedName>
</protein>
<feature type="transmembrane region" description="Helical" evidence="5">
    <location>
        <begin position="255"/>
        <end position="272"/>
    </location>
</feature>
<accession>F0T859</accession>
<dbReference type="PANTHER" id="PTHR43701">
    <property type="entry name" value="MEMBRANE TRANSPORTER PROTEIN MJ0441-RELATED"/>
    <property type="match status" value="1"/>
</dbReference>
<proteinExistence type="inferred from homology"/>
<keyword evidence="4 5" id="KW-0472">Membrane</keyword>
<dbReference type="HOGENOM" id="CLU_045498_1_0_2"/>
<evidence type="ECO:0000256" key="2">
    <source>
        <dbReference type="ARBA" id="ARBA00022692"/>
    </source>
</evidence>
<dbReference type="GO" id="GO:0005886">
    <property type="term" value="C:plasma membrane"/>
    <property type="evidence" value="ECO:0007669"/>
    <property type="project" value="UniProtKB-SubCell"/>
</dbReference>
<dbReference type="eggNOG" id="arCOG02050">
    <property type="taxonomic scope" value="Archaea"/>
</dbReference>
<feature type="transmembrane region" description="Helical" evidence="5">
    <location>
        <begin position="7"/>
        <end position="34"/>
    </location>
</feature>
<keyword evidence="2 5" id="KW-0812">Transmembrane</keyword>
<evidence type="ECO:0000313" key="6">
    <source>
        <dbReference type="EMBL" id="ADZ09685.1"/>
    </source>
</evidence>
<dbReference type="RefSeq" id="WP_013645036.1">
    <property type="nucleotide sequence ID" value="NC_015216.1"/>
</dbReference>
<sequence>MIDYTLIFLPFVGFLIGLLVTTLGGGGGGLYVPILTLLGVAPQVAVATSLATVLPTTAVGAYSHNRKGNVDVKTGIILGIGGIIGTLIGAYVANLIPPNLLKKGLGLLLLIFAIPMIRRFIGVYKKSKTPKEEHHEIEENLSEDPDRETLKLTGPKRIFASLFGVAGGVLAGVFGLSGTPPISAGLYSLGLPTLMVVGTTVFVLVFNSLAGIGGYLFLGRFDVVLTVLLGGGAVVGSFLGPKLLEKAGKELVEKFIPPVLIGISVIFGLALIF</sequence>
<evidence type="ECO:0000256" key="4">
    <source>
        <dbReference type="ARBA" id="ARBA00023136"/>
    </source>
</evidence>
<dbReference type="Proteomes" id="UP000007490">
    <property type="component" value="Chromosome"/>
</dbReference>